<comment type="subcellular location">
    <subcellularLocation>
        <location evidence="1">Cell membrane</location>
        <topology evidence="1">Multi-pass membrane protein</topology>
    </subcellularLocation>
</comment>
<evidence type="ECO:0000313" key="12">
    <source>
        <dbReference type="Proteomes" id="UP000503540"/>
    </source>
</evidence>
<evidence type="ECO:0000259" key="9">
    <source>
        <dbReference type="PROSITE" id="PS50156"/>
    </source>
</evidence>
<feature type="transmembrane region" description="Helical" evidence="8">
    <location>
        <begin position="722"/>
        <end position="741"/>
    </location>
</feature>
<dbReference type="EMBL" id="CP046172">
    <property type="protein sequence ID" value="QIS14821.1"/>
    <property type="molecule type" value="Genomic_DNA"/>
</dbReference>
<dbReference type="PANTHER" id="PTHR33406:SF6">
    <property type="entry name" value="MEMBRANE PROTEIN YDGH-RELATED"/>
    <property type="match status" value="1"/>
</dbReference>
<evidence type="ECO:0000313" key="10">
    <source>
        <dbReference type="EMBL" id="QIS14815.1"/>
    </source>
</evidence>
<dbReference type="Proteomes" id="UP000503540">
    <property type="component" value="Chromosome"/>
</dbReference>
<dbReference type="GO" id="GO:0005886">
    <property type="term" value="C:plasma membrane"/>
    <property type="evidence" value="ECO:0007669"/>
    <property type="project" value="UniProtKB-SubCell"/>
</dbReference>
<dbReference type="KEGG" id="nah:F5544_34940"/>
<dbReference type="InterPro" id="IPR004869">
    <property type="entry name" value="MMPL_dom"/>
</dbReference>
<feature type="transmembrane region" description="Helical" evidence="8">
    <location>
        <begin position="665"/>
        <end position="682"/>
    </location>
</feature>
<reference evidence="10 12" key="1">
    <citation type="journal article" date="2019" name="ACS Chem. Biol.">
        <title>Identification and Mobilization of a Cryptic Antibiotic Biosynthesis Gene Locus from a Human-Pathogenic Nocardia Isolate.</title>
        <authorList>
            <person name="Herisse M."/>
            <person name="Ishida K."/>
            <person name="Porter J.L."/>
            <person name="Howden B."/>
            <person name="Hertweck C."/>
            <person name="Stinear T.P."/>
            <person name="Pidot S.J."/>
        </authorList>
    </citation>
    <scope>NUCLEOTIDE SEQUENCE [LARGE SCALE GENOMIC DNA]</scope>
    <source>
        <strain evidence="10 12">AUSMDU00012717</strain>
    </source>
</reference>
<dbReference type="KEGG" id="nah:F5544_34910"/>
<feature type="domain" description="SSD" evidence="9">
    <location>
        <begin position="377"/>
        <end position="483"/>
    </location>
</feature>
<feature type="transmembrane region" description="Helical" evidence="8">
    <location>
        <begin position="429"/>
        <end position="450"/>
    </location>
</feature>
<dbReference type="PANTHER" id="PTHR33406">
    <property type="entry name" value="MEMBRANE PROTEIN MJ1562-RELATED"/>
    <property type="match status" value="1"/>
</dbReference>
<keyword evidence="5 8" id="KW-1133">Transmembrane helix</keyword>
<evidence type="ECO:0000256" key="5">
    <source>
        <dbReference type="ARBA" id="ARBA00022989"/>
    </source>
</evidence>
<feature type="transmembrane region" description="Helical" evidence="8">
    <location>
        <begin position="462"/>
        <end position="484"/>
    </location>
</feature>
<feature type="transmembrane region" description="Helical" evidence="8">
    <location>
        <begin position="794"/>
        <end position="819"/>
    </location>
</feature>
<evidence type="ECO:0000256" key="1">
    <source>
        <dbReference type="ARBA" id="ARBA00004651"/>
    </source>
</evidence>
<evidence type="ECO:0000256" key="4">
    <source>
        <dbReference type="ARBA" id="ARBA00022692"/>
    </source>
</evidence>
<keyword evidence="12" id="KW-1185">Reference proteome</keyword>
<dbReference type="SUPFAM" id="SSF82866">
    <property type="entry name" value="Multidrug efflux transporter AcrB transmembrane domain"/>
    <property type="match status" value="2"/>
</dbReference>
<feature type="transmembrane region" description="Helical" evidence="8">
    <location>
        <begin position="331"/>
        <end position="348"/>
    </location>
</feature>
<feature type="region of interest" description="Disordered" evidence="7">
    <location>
        <begin position="84"/>
        <end position="149"/>
    </location>
</feature>
<keyword evidence="3" id="KW-1003">Cell membrane</keyword>
<feature type="transmembrane region" description="Helical" evidence="8">
    <location>
        <begin position="521"/>
        <end position="541"/>
    </location>
</feature>
<evidence type="ECO:0000256" key="7">
    <source>
        <dbReference type="SAM" id="MobiDB-lite"/>
    </source>
</evidence>
<evidence type="ECO:0000256" key="3">
    <source>
        <dbReference type="ARBA" id="ARBA00022475"/>
    </source>
</evidence>
<name>A0A6G9YND5_9NOCA</name>
<feature type="transmembrane region" description="Helical" evidence="8">
    <location>
        <begin position="387"/>
        <end position="408"/>
    </location>
</feature>
<accession>A0A6G9YND5</accession>
<feature type="transmembrane region" description="Helical" evidence="8">
    <location>
        <begin position="762"/>
        <end position="782"/>
    </location>
</feature>
<dbReference type="InterPro" id="IPR050545">
    <property type="entry name" value="Mycobact_MmpL"/>
</dbReference>
<dbReference type="Gene3D" id="1.20.1640.10">
    <property type="entry name" value="Multidrug efflux transporter AcrB transmembrane domain"/>
    <property type="match status" value="2"/>
</dbReference>
<evidence type="ECO:0000256" key="6">
    <source>
        <dbReference type="ARBA" id="ARBA00023136"/>
    </source>
</evidence>
<keyword evidence="6 8" id="KW-0472">Membrane</keyword>
<sequence>MADTRSISFILPPRPSRARCRHEIPIPEHYSLWVTSPGRTTPCVAAARVTPEERFGDHDCGPYSAAPARPRIQRSRVRRRVFAHPGIGGPRRTGKSLHAPPPTDLPESSANGAAVTFHYRSGNRPSVRSVEPFRPDPQGASPMSAPTDPDMTDLLGRLARLPSGRRGKWVVLGVWLIALLALGVFAGELTGAQKNDNVSWLPDSAESTQAFKLADRFGNSDELPVVLVYERPGGLTPADRAAIGADATRVKQVEHVLADKVFGPTPSRDGQAAQILVPIEIGANGWNSLTDSVAAIKAALPDHPDGLSFHATGPAGYAAEFGQAFKGIEGVLLYAAAAIVIVILLFTYGPMLWTLPLFAAVAALIIAMSAVYGATKFGLTVNAQSQGILTVLVFGAGTDYALLLVARYREELRRHADRHEAMAVALHRAGPAVLASGTTVIIAMLALLVAELNSTKGTGPVCAIGITIALLAMLTLLPALLVIAGRWIFWPRHPEVGTVDQTETGIWARTGQFIAGRPRTVWIGTVLALLALAYGTIGLNANGVANKDAFVGHSDAVAGTAVLERHFDAGTGTPVVVIAESSRIDSVASAFGGTRGITAPTKPVVRGDLAYLEGTLSDPPDSQAAYDTIDRVRAAVHAADPAAKVGGQTAVILDVKRAVAHDNRLIAPLVLAIVLIILTVLLRSILAPLLLTATVVLSFFAALGASRWIFDLVGFKGADNGLPLLAFVFLVALGIDYNIFLMSRVHEEAERHGTRAGARTGLSATGGVITSAGLVLAGTFGVFTTLPVVNLAEIGIVIAVGVLIDTLIVRSVLVTALALDIGDRIWWPSALSRRKSEPTPEPEISLTT</sequence>
<feature type="domain" description="SSD" evidence="9">
    <location>
        <begin position="691"/>
        <end position="819"/>
    </location>
</feature>
<protein>
    <submittedName>
        <fullName evidence="10">MMPL family transporter</fullName>
    </submittedName>
</protein>
<gene>
    <name evidence="10" type="ORF">F5544_34910</name>
    <name evidence="11" type="ORF">F5544_34940</name>
</gene>
<dbReference type="EMBL" id="CP046172">
    <property type="protein sequence ID" value="QIS14815.1"/>
    <property type="molecule type" value="Genomic_DNA"/>
</dbReference>
<feature type="transmembrane region" description="Helical" evidence="8">
    <location>
        <begin position="689"/>
        <end position="710"/>
    </location>
</feature>
<organism evidence="10 12">
    <name type="scientific">Nocardia arthritidis</name>
    <dbReference type="NCBI Taxonomy" id="228602"/>
    <lineage>
        <taxon>Bacteria</taxon>
        <taxon>Bacillati</taxon>
        <taxon>Actinomycetota</taxon>
        <taxon>Actinomycetes</taxon>
        <taxon>Mycobacteriales</taxon>
        <taxon>Nocardiaceae</taxon>
        <taxon>Nocardia</taxon>
    </lineage>
</organism>
<keyword evidence="4 8" id="KW-0812">Transmembrane</keyword>
<dbReference type="Pfam" id="PF03176">
    <property type="entry name" value="MMPL"/>
    <property type="match status" value="2"/>
</dbReference>
<dbReference type="AlphaFoldDB" id="A0A6G9YND5"/>
<feature type="transmembrane region" description="Helical" evidence="8">
    <location>
        <begin position="169"/>
        <end position="187"/>
    </location>
</feature>
<evidence type="ECO:0000313" key="11">
    <source>
        <dbReference type="EMBL" id="QIS14821.1"/>
    </source>
</evidence>
<evidence type="ECO:0000256" key="2">
    <source>
        <dbReference type="ARBA" id="ARBA00010157"/>
    </source>
</evidence>
<dbReference type="InterPro" id="IPR000731">
    <property type="entry name" value="SSD"/>
</dbReference>
<dbReference type="PROSITE" id="PS50156">
    <property type="entry name" value="SSD"/>
    <property type="match status" value="2"/>
</dbReference>
<proteinExistence type="inferred from homology"/>
<comment type="similarity">
    <text evidence="2">Belongs to the resistance-nodulation-cell division (RND) (TC 2.A.6) family. MmpL subfamily.</text>
</comment>
<feature type="transmembrane region" description="Helical" evidence="8">
    <location>
        <begin position="355"/>
        <end position="375"/>
    </location>
</feature>
<evidence type="ECO:0000256" key="8">
    <source>
        <dbReference type="SAM" id="Phobius"/>
    </source>
</evidence>